<dbReference type="SUPFAM" id="SSF51445">
    <property type="entry name" value="(Trans)glycosidases"/>
    <property type="match status" value="1"/>
</dbReference>
<accession>A0A9Q1MTP9</accession>
<comment type="caution">
    <text evidence="4">The sequence shown here is derived from an EMBL/GenBank/DDBJ whole genome shotgun (WGS) entry which is preliminary data.</text>
</comment>
<dbReference type="GO" id="GO:0004553">
    <property type="term" value="F:hydrolase activity, hydrolyzing O-glycosyl compounds"/>
    <property type="evidence" value="ECO:0007669"/>
    <property type="project" value="InterPro"/>
</dbReference>
<dbReference type="AlphaFoldDB" id="A0A9Q1MTP9"/>
<sequence length="107" mass="12216">MVLQLGLSGQPLTGPDIGGFAGNATPRMFGRWMSVGSLLPFCRAHSEADTNDHEPWSFGEECEQVFRLALERATVFYHTFTRFFTWHTRGVLWWLLLSFLPIQKIPS</sequence>
<evidence type="ECO:0000256" key="1">
    <source>
        <dbReference type="ARBA" id="ARBA00007806"/>
    </source>
</evidence>
<dbReference type="InterPro" id="IPR000322">
    <property type="entry name" value="Glyco_hydro_31_TIM"/>
</dbReference>
<keyword evidence="5" id="KW-1185">Reference proteome</keyword>
<feature type="domain" description="Glycoside hydrolase family 31 TIM barrel" evidence="3">
    <location>
        <begin position="1"/>
        <end position="71"/>
    </location>
</feature>
<keyword evidence="2" id="KW-0378">Hydrolase</keyword>
<dbReference type="InterPro" id="IPR017853">
    <property type="entry name" value="GH"/>
</dbReference>
<dbReference type="PANTHER" id="PTHR22762:SF120">
    <property type="entry name" value="HETEROGLYCAN GLUCOSIDASE 1"/>
    <property type="match status" value="1"/>
</dbReference>
<evidence type="ECO:0000259" key="3">
    <source>
        <dbReference type="Pfam" id="PF01055"/>
    </source>
</evidence>
<reference evidence="5" key="1">
    <citation type="journal article" date="2023" name="Proc. Natl. Acad. Sci. U.S.A.">
        <title>Genomic and structural basis for evolution of tropane alkaloid biosynthesis.</title>
        <authorList>
            <person name="Wanga Y.-J."/>
            <person name="Taina T."/>
            <person name="Yua J.-Y."/>
            <person name="Lia J."/>
            <person name="Xua B."/>
            <person name="Chenc J."/>
            <person name="D'Auriad J.C."/>
            <person name="Huanga J.-P."/>
            <person name="Huanga S.-X."/>
        </authorList>
    </citation>
    <scope>NUCLEOTIDE SEQUENCE [LARGE SCALE GENOMIC DNA]</scope>
    <source>
        <strain evidence="5">cv. KIB-2019</strain>
    </source>
</reference>
<dbReference type="PANTHER" id="PTHR22762">
    <property type="entry name" value="ALPHA-GLUCOSIDASE"/>
    <property type="match status" value="1"/>
</dbReference>
<dbReference type="EMBL" id="JAJAGQ010000003">
    <property type="protein sequence ID" value="KAJ8568163.1"/>
    <property type="molecule type" value="Genomic_DNA"/>
</dbReference>
<dbReference type="OrthoDB" id="1334205at2759"/>
<proteinExistence type="inferred from homology"/>
<dbReference type="Proteomes" id="UP001152561">
    <property type="component" value="Unassembled WGS sequence"/>
</dbReference>
<keyword evidence="2" id="KW-0326">Glycosidase</keyword>
<evidence type="ECO:0000256" key="2">
    <source>
        <dbReference type="RuleBase" id="RU361185"/>
    </source>
</evidence>
<evidence type="ECO:0000313" key="4">
    <source>
        <dbReference type="EMBL" id="KAJ8568163.1"/>
    </source>
</evidence>
<evidence type="ECO:0000313" key="5">
    <source>
        <dbReference type="Proteomes" id="UP001152561"/>
    </source>
</evidence>
<dbReference type="GO" id="GO:0005975">
    <property type="term" value="P:carbohydrate metabolic process"/>
    <property type="evidence" value="ECO:0007669"/>
    <property type="project" value="InterPro"/>
</dbReference>
<name>A0A9Q1MTP9_9SOLA</name>
<dbReference type="Gene3D" id="3.20.20.80">
    <property type="entry name" value="Glycosidases"/>
    <property type="match status" value="1"/>
</dbReference>
<dbReference type="Pfam" id="PF01055">
    <property type="entry name" value="Glyco_hydro_31_2nd"/>
    <property type="match status" value="1"/>
</dbReference>
<comment type="similarity">
    <text evidence="1 2">Belongs to the glycosyl hydrolase 31 family.</text>
</comment>
<protein>
    <recommendedName>
        <fullName evidence="3">Glycoside hydrolase family 31 TIM barrel domain-containing protein</fullName>
    </recommendedName>
</protein>
<gene>
    <name evidence="4" type="ORF">K7X08_020885</name>
</gene>
<organism evidence="4 5">
    <name type="scientific">Anisodus acutangulus</name>
    <dbReference type="NCBI Taxonomy" id="402998"/>
    <lineage>
        <taxon>Eukaryota</taxon>
        <taxon>Viridiplantae</taxon>
        <taxon>Streptophyta</taxon>
        <taxon>Embryophyta</taxon>
        <taxon>Tracheophyta</taxon>
        <taxon>Spermatophyta</taxon>
        <taxon>Magnoliopsida</taxon>
        <taxon>eudicotyledons</taxon>
        <taxon>Gunneridae</taxon>
        <taxon>Pentapetalae</taxon>
        <taxon>asterids</taxon>
        <taxon>lamiids</taxon>
        <taxon>Solanales</taxon>
        <taxon>Solanaceae</taxon>
        <taxon>Solanoideae</taxon>
        <taxon>Hyoscyameae</taxon>
        <taxon>Anisodus</taxon>
    </lineage>
</organism>